<sequence>MSERLDLLNMAWEAWRFRRGDGTAIADRQRTRLDALVHHARTASPYYRHLYRNVEPGPVNVRSLPVTAKRELMDHFDDWVTDPDVTIDALRRDFLADASLAGAPYLGRYHVVTTSGTTGEPGVIVHDGPSWALLSLVGRRGEWHTVTARHVLGGVARRGLRVAALFAGGGHFGAAAALESARRRHPALARRLRVFSVLRPVPDLVAELDDFQPTVLEGYPTALTLLAAEQRAGRLNIRPVLAITAGEHLSTAARTDIESTFDCLVQNRYGSAEFVALGAQCSAGRIHINSDWFLFEPVDEDHRPVPAGVTSHTVLVTNLANRIQPLIRYDLGDRVTVIAAACACGNRLPGIVVEGRSGDLLVFESADGRSVRVLPLALGTIVEETPGVSRFQAVRTGPRTLQVRLQPQTGADPAAVWQAVHDRLQDFLAGQGLASIQVGLSPRSPAADRRSGKFRQVFSASSE</sequence>
<dbReference type="RefSeq" id="WP_014816322.1">
    <property type="nucleotide sequence ID" value="NC_018027.1"/>
</dbReference>
<dbReference type="EMBL" id="CP003053">
    <property type="protein sequence ID" value="AFM17846.1"/>
    <property type="molecule type" value="Genomic_DNA"/>
</dbReference>
<protein>
    <submittedName>
        <fullName evidence="2">Coenzyme F390 synthetase</fullName>
    </submittedName>
</protein>
<dbReference type="HOGENOM" id="CLU_035301_4_1_11"/>
<proteinExistence type="predicted"/>
<evidence type="ECO:0000256" key="1">
    <source>
        <dbReference type="SAM" id="MobiDB-lite"/>
    </source>
</evidence>
<feature type="region of interest" description="Disordered" evidence="1">
    <location>
        <begin position="442"/>
        <end position="463"/>
    </location>
</feature>
<dbReference type="PANTHER" id="PTHR36932:SF1">
    <property type="entry name" value="CAPSULAR POLYSACCHARIDE BIOSYNTHESIS PROTEIN"/>
    <property type="match status" value="1"/>
</dbReference>
<gene>
    <name evidence="2" type="ordered locus">Mycch_3095</name>
</gene>
<dbReference type="AlphaFoldDB" id="I4BKN9"/>
<dbReference type="KEGG" id="mcb:Mycch_3095"/>
<dbReference type="PATRIC" id="fig|710421.3.peg.3090"/>
<dbReference type="eggNOG" id="COG1541">
    <property type="taxonomic scope" value="Bacteria"/>
</dbReference>
<name>I4BKN9_MYCCN</name>
<dbReference type="PANTHER" id="PTHR36932">
    <property type="entry name" value="CAPSULAR POLYSACCHARIDE BIOSYNTHESIS PROTEIN"/>
    <property type="match status" value="1"/>
</dbReference>
<dbReference type="STRING" id="710421.Mycch_3095"/>
<accession>I4BKN9</accession>
<dbReference type="Proteomes" id="UP000006057">
    <property type="component" value="Chromosome"/>
</dbReference>
<dbReference type="Gene3D" id="3.40.50.12780">
    <property type="entry name" value="N-terminal domain of ligase-like"/>
    <property type="match status" value="1"/>
</dbReference>
<dbReference type="InterPro" id="IPR042099">
    <property type="entry name" value="ANL_N_sf"/>
</dbReference>
<dbReference type="SUPFAM" id="SSF56801">
    <property type="entry name" value="Acetyl-CoA synthetase-like"/>
    <property type="match status" value="1"/>
</dbReference>
<dbReference type="InterPro" id="IPR053158">
    <property type="entry name" value="CapK_Type1_Caps_Biosynth"/>
</dbReference>
<keyword evidence="3" id="KW-1185">Reference proteome</keyword>
<organism evidence="2 3">
    <name type="scientific">Mycolicibacterium chubuense (strain NBB4)</name>
    <name type="common">Mycobacterium chubuense</name>
    <dbReference type="NCBI Taxonomy" id="710421"/>
    <lineage>
        <taxon>Bacteria</taxon>
        <taxon>Bacillati</taxon>
        <taxon>Actinomycetota</taxon>
        <taxon>Actinomycetes</taxon>
        <taxon>Mycobacteriales</taxon>
        <taxon>Mycobacteriaceae</taxon>
        <taxon>Mycolicibacterium</taxon>
    </lineage>
</organism>
<evidence type="ECO:0000313" key="3">
    <source>
        <dbReference type="Proteomes" id="UP000006057"/>
    </source>
</evidence>
<evidence type="ECO:0000313" key="2">
    <source>
        <dbReference type="EMBL" id="AFM17846.1"/>
    </source>
</evidence>
<reference evidence="2 3" key="1">
    <citation type="submission" date="2012-06" db="EMBL/GenBank/DDBJ databases">
        <title>Complete sequence of chromosome of Mycobacterium chubuense NBB4.</title>
        <authorList>
            <consortium name="US DOE Joint Genome Institute"/>
            <person name="Lucas S."/>
            <person name="Han J."/>
            <person name="Lapidus A."/>
            <person name="Cheng J.-F."/>
            <person name="Goodwin L."/>
            <person name="Pitluck S."/>
            <person name="Peters L."/>
            <person name="Mikhailova N."/>
            <person name="Teshima H."/>
            <person name="Detter J.C."/>
            <person name="Han C."/>
            <person name="Tapia R."/>
            <person name="Land M."/>
            <person name="Hauser L."/>
            <person name="Kyrpides N."/>
            <person name="Ivanova N."/>
            <person name="Pagani I."/>
            <person name="Mattes T."/>
            <person name="Holmes A."/>
            <person name="Rutledge P."/>
            <person name="Paulsen I."/>
            <person name="Coleman N."/>
            <person name="Woyke T."/>
        </authorList>
    </citation>
    <scope>NUCLEOTIDE SEQUENCE [LARGE SCALE GENOMIC DNA]</scope>
    <source>
        <strain evidence="2 3">NBB4</strain>
    </source>
</reference>